<gene>
    <name evidence="1" type="ORF">F480_00230</name>
</gene>
<dbReference type="Proteomes" id="UP000078358">
    <property type="component" value="Unassembled WGS sequence"/>
</dbReference>
<comment type="caution">
    <text evidence="1">The sequence shown here is derived from an EMBL/GenBank/DDBJ whole genome shotgun (WGS) entry which is preliminary data.</text>
</comment>
<name>A0A179CYY7_BIBTR</name>
<dbReference type="PATRIC" id="fig|1261658.3.peg.47"/>
<dbReference type="AlphaFoldDB" id="A0A179CYY7"/>
<organism evidence="1 2">
    <name type="scientific">Bibersteinia trehalosi Y31</name>
    <dbReference type="NCBI Taxonomy" id="1261658"/>
    <lineage>
        <taxon>Bacteria</taxon>
        <taxon>Pseudomonadati</taxon>
        <taxon>Pseudomonadota</taxon>
        <taxon>Gammaproteobacteria</taxon>
        <taxon>Pasteurellales</taxon>
        <taxon>Pasteurellaceae</taxon>
        <taxon>Bibersteinia</taxon>
    </lineage>
</organism>
<evidence type="ECO:0000313" key="1">
    <source>
        <dbReference type="EMBL" id="OAQ15012.1"/>
    </source>
</evidence>
<evidence type="ECO:0000313" key="2">
    <source>
        <dbReference type="Proteomes" id="UP000078358"/>
    </source>
</evidence>
<dbReference type="RefSeq" id="WP_064318334.1">
    <property type="nucleotide sequence ID" value="NZ_JACI01000001.1"/>
</dbReference>
<proteinExistence type="predicted"/>
<reference evidence="1 2" key="1">
    <citation type="submission" date="2014-01" db="EMBL/GenBank/DDBJ databases">
        <authorList>
            <person name="Zuccon D."/>
        </authorList>
    </citation>
    <scope>NUCLEOTIDE SEQUENCE [LARGE SCALE GENOMIC DNA]</scope>
    <source>
        <strain evidence="1 2">Y31</strain>
    </source>
</reference>
<dbReference type="EMBL" id="JACI01000001">
    <property type="protein sequence ID" value="OAQ15012.1"/>
    <property type="molecule type" value="Genomic_DNA"/>
</dbReference>
<sequence length="102" mass="11805">MTINVDFWHLVGLLLSFLGCCFGFAKILVAQFQNSLSERHQNQLRVNEKVEDLERQINKMNSSMPLVYVLRDDYIRGQTVLEAKMDAVHKTLSDLYKIESAK</sequence>
<protein>
    <submittedName>
        <fullName evidence="1">Membrane protein</fullName>
    </submittedName>
</protein>
<accession>A0A179CYY7</accession>